<dbReference type="GeneID" id="80559258"/>
<proteinExistence type="predicted"/>
<dbReference type="KEGG" id="vg:80559258"/>
<dbReference type="EMBL" id="OQ709211">
    <property type="protein sequence ID" value="WGH21070.1"/>
    <property type="molecule type" value="Genomic_DNA"/>
</dbReference>
<organism evidence="1 2">
    <name type="scientific">Gordonia phage Azira</name>
    <dbReference type="NCBI Taxonomy" id="3035369"/>
    <lineage>
        <taxon>Viruses</taxon>
        <taxon>Duplodnaviria</taxon>
        <taxon>Heunggongvirae</taxon>
        <taxon>Uroviricota</taxon>
        <taxon>Caudoviricetes</taxon>
        <taxon>Aziravirus</taxon>
        <taxon>Aziravirus azira</taxon>
    </lineage>
</organism>
<name>A0AAF0K156_9CAUD</name>
<dbReference type="RefSeq" id="YP_010842467.1">
    <property type="nucleotide sequence ID" value="NC_079140.1"/>
</dbReference>
<protein>
    <submittedName>
        <fullName evidence="1">Uncharacterized protein</fullName>
    </submittedName>
</protein>
<sequence length="69" mass="7936">MARKEEVTLEEFRRFMVEDMGITPAEQPDCDPLYVAMEAMKAMKRAFQQVSAYVEMMGAQDTKKGKKRG</sequence>
<dbReference type="Proteomes" id="UP001223098">
    <property type="component" value="Segment"/>
</dbReference>
<evidence type="ECO:0000313" key="1">
    <source>
        <dbReference type="EMBL" id="WGH21070.1"/>
    </source>
</evidence>
<reference evidence="1 2" key="1">
    <citation type="submission" date="2023-03" db="EMBL/GenBank/DDBJ databases">
        <authorList>
            <person name="McGarrah C.E.E."/>
            <person name="Algarin-Martinez E.D."/>
            <person name="Cavasini M.E.D."/>
            <person name="Correa V."/>
            <person name="Danielson D.F."/>
            <person name="Dean W.R."/>
            <person name="French J.L."/>
            <person name="Gaskin N."/>
            <person name="Jain U."/>
            <person name="Janvier J."/>
            <person name="Macumber B.M."/>
            <person name="Martini F.K."/>
            <person name="Mazzei S.G."/>
            <person name="Mujica J.M."/>
            <person name="Odegaard O."/>
            <person name="Quarterman C."/>
            <person name="Rand T.M."/>
            <person name="Seidensticker N.S."/>
            <person name="Serrano T."/>
            <person name="Soltys A."/>
            <person name="Ungrey M.D."/>
            <person name="Pollenz R.S."/>
            <person name="Russell D.A."/>
            <person name="Jacobs-Sera D."/>
            <person name="Hatfull G.F."/>
        </authorList>
    </citation>
    <scope>NUCLEOTIDE SEQUENCE [LARGE SCALE GENOMIC DNA]</scope>
</reference>
<evidence type="ECO:0000313" key="2">
    <source>
        <dbReference type="Proteomes" id="UP001223098"/>
    </source>
</evidence>
<gene>
    <name evidence="1" type="primary">64</name>
    <name evidence="1" type="ORF">SEA_AZIRA_64</name>
</gene>
<keyword evidence="2" id="KW-1185">Reference proteome</keyword>
<accession>A0AAF0K156</accession>